<gene>
    <name evidence="4" type="ORF">CEP51_003992</name>
</gene>
<feature type="region of interest" description="Disordered" evidence="3">
    <location>
        <begin position="37"/>
        <end position="60"/>
    </location>
</feature>
<comment type="catalytic activity">
    <reaction evidence="2">
        <text>N(6)-D-ribulosyl-L-lysyl-[protein] + ATP = N(6)-(3-O-phospho-D-ribulosyl)-L-lysyl-[protein] + ADP + H(+)</text>
        <dbReference type="Rhea" id="RHEA:48432"/>
        <dbReference type="Rhea" id="RHEA-COMP:12103"/>
        <dbReference type="Rhea" id="RHEA-COMP:12104"/>
        <dbReference type="ChEBI" id="CHEBI:15378"/>
        <dbReference type="ChEBI" id="CHEBI:30616"/>
        <dbReference type="ChEBI" id="CHEBI:90418"/>
        <dbReference type="ChEBI" id="CHEBI:90420"/>
        <dbReference type="ChEBI" id="CHEBI:456216"/>
        <dbReference type="EC" id="2.7.1.172"/>
    </reaction>
    <physiologicalReaction direction="left-to-right" evidence="2">
        <dbReference type="Rhea" id="RHEA:48433"/>
    </physiologicalReaction>
</comment>
<dbReference type="Proteomes" id="UP000287972">
    <property type="component" value="Unassembled WGS sequence"/>
</dbReference>
<name>A0A428S377_9HYPO</name>
<evidence type="ECO:0000256" key="2">
    <source>
        <dbReference type="ARBA" id="ARBA00048655"/>
    </source>
</evidence>
<protein>
    <recommendedName>
        <fullName evidence="1">protein-ribulosamine 3-kinase</fullName>
        <ecNumber evidence="1">2.7.1.172</ecNumber>
    </recommendedName>
</protein>
<accession>A0A428S377</accession>
<dbReference type="PANTHER" id="PTHR12149">
    <property type="entry name" value="FRUCTOSAMINE 3 KINASE-RELATED PROTEIN"/>
    <property type="match status" value="1"/>
</dbReference>
<dbReference type="SUPFAM" id="SSF56112">
    <property type="entry name" value="Protein kinase-like (PK-like)"/>
    <property type="match status" value="1"/>
</dbReference>
<proteinExistence type="predicted"/>
<sequence length="321" mass="36836">MSEGYWQVQNNAKVHEGPVDLDEAIISRFPPGAIVKNSEGNGRSNWNTTARQRKGPNAGPMFRGEYESMKLINKLIPDFSPKPITWGKLQNSDGYFILFSFHNLSEGNPSIPVFTHAVSQLHTLGIDMNPTGKFGFHMPTYNGTLEQDNTWTDTWEEFYARGMRHMMKIEEEARGPSEELQQLSGPFFDKVIPRLLRPLETGGRSIKPVLLHGDLWLGNVSNQTESGNPLMFDASAFWGHHEYEFATLRLVGDDEGIKWAQECLKSYHEHIPKSEPKHDWDDRHALYSTRVIIHDSALYPEKPHFRRILIEEMKKLVEKFS</sequence>
<dbReference type="AlphaFoldDB" id="A0A428S377"/>
<feature type="compositionally biased region" description="Polar residues" evidence="3">
    <location>
        <begin position="38"/>
        <end position="50"/>
    </location>
</feature>
<dbReference type="Pfam" id="PF03881">
    <property type="entry name" value="Fructosamin_kin"/>
    <property type="match status" value="1"/>
</dbReference>
<dbReference type="InterPro" id="IPR016477">
    <property type="entry name" value="Fructo-/Ketosamine-3-kinase"/>
</dbReference>
<organism evidence="4 5">
    <name type="scientific">Fusarium floridanum</name>
    <dbReference type="NCBI Taxonomy" id="1325733"/>
    <lineage>
        <taxon>Eukaryota</taxon>
        <taxon>Fungi</taxon>
        <taxon>Dikarya</taxon>
        <taxon>Ascomycota</taxon>
        <taxon>Pezizomycotina</taxon>
        <taxon>Sordariomycetes</taxon>
        <taxon>Hypocreomycetidae</taxon>
        <taxon>Hypocreales</taxon>
        <taxon>Nectriaceae</taxon>
        <taxon>Fusarium</taxon>
        <taxon>Fusarium solani species complex</taxon>
    </lineage>
</organism>
<evidence type="ECO:0000313" key="5">
    <source>
        <dbReference type="Proteomes" id="UP000287972"/>
    </source>
</evidence>
<dbReference type="InterPro" id="IPR011009">
    <property type="entry name" value="Kinase-like_dom_sf"/>
</dbReference>
<evidence type="ECO:0000256" key="3">
    <source>
        <dbReference type="SAM" id="MobiDB-lite"/>
    </source>
</evidence>
<reference evidence="4 5" key="1">
    <citation type="submission" date="2017-06" db="EMBL/GenBank/DDBJ databases">
        <title>Comparative genomic analysis of Ambrosia Fusariam Clade fungi.</title>
        <authorList>
            <person name="Stajich J.E."/>
            <person name="Carrillo J."/>
            <person name="Kijimoto T."/>
            <person name="Eskalen A."/>
            <person name="O'Donnell K."/>
            <person name="Kasson M."/>
        </authorList>
    </citation>
    <scope>NUCLEOTIDE SEQUENCE [LARGE SCALE GENOMIC DNA]</scope>
    <source>
        <strain evidence="4 5">NRRL62606</strain>
    </source>
</reference>
<dbReference type="EC" id="2.7.1.172" evidence="1"/>
<keyword evidence="5" id="KW-1185">Reference proteome</keyword>
<dbReference type="EMBL" id="NKCL01000070">
    <property type="protein sequence ID" value="RSL84270.1"/>
    <property type="molecule type" value="Genomic_DNA"/>
</dbReference>
<evidence type="ECO:0000313" key="4">
    <source>
        <dbReference type="EMBL" id="RSL84270.1"/>
    </source>
</evidence>
<evidence type="ECO:0000256" key="1">
    <source>
        <dbReference type="ARBA" id="ARBA00011961"/>
    </source>
</evidence>
<dbReference type="PANTHER" id="PTHR12149:SF8">
    <property type="entry name" value="PROTEIN-RIBULOSAMINE 3-KINASE"/>
    <property type="match status" value="1"/>
</dbReference>
<dbReference type="Gene3D" id="3.90.1200.10">
    <property type="match status" value="1"/>
</dbReference>
<comment type="caution">
    <text evidence="4">The sequence shown here is derived from an EMBL/GenBank/DDBJ whole genome shotgun (WGS) entry which is preliminary data.</text>
</comment>
<dbReference type="GO" id="GO:0102193">
    <property type="term" value="F:protein-ribulosamine 3-kinase activity"/>
    <property type="evidence" value="ECO:0007669"/>
    <property type="project" value="UniProtKB-EC"/>
</dbReference>